<proteinExistence type="predicted"/>
<protein>
    <submittedName>
        <fullName evidence="1">Uncharacterized protein</fullName>
    </submittedName>
</protein>
<evidence type="ECO:0000313" key="1">
    <source>
        <dbReference type="EnsemblPlants" id="MELO3C028623.2.1"/>
    </source>
</evidence>
<sequence>MMMMSTFGAGSCDFVVGTGYYDSGVGPSSSYMDVAPSTSYMHGHKCDCGEHNEYLYYEVLAKVSYR</sequence>
<organism evidence="1">
    <name type="scientific">Cucumis melo</name>
    <name type="common">Muskmelon</name>
    <dbReference type="NCBI Taxonomy" id="3656"/>
    <lineage>
        <taxon>Eukaryota</taxon>
        <taxon>Viridiplantae</taxon>
        <taxon>Streptophyta</taxon>
        <taxon>Embryophyta</taxon>
        <taxon>Tracheophyta</taxon>
        <taxon>Spermatophyta</taxon>
        <taxon>Magnoliopsida</taxon>
        <taxon>eudicotyledons</taxon>
        <taxon>Gunneridae</taxon>
        <taxon>Pentapetalae</taxon>
        <taxon>rosids</taxon>
        <taxon>fabids</taxon>
        <taxon>Cucurbitales</taxon>
        <taxon>Cucurbitaceae</taxon>
        <taxon>Benincaseae</taxon>
        <taxon>Cucumis</taxon>
    </lineage>
</organism>
<reference evidence="1" key="1">
    <citation type="submission" date="2023-03" db="UniProtKB">
        <authorList>
            <consortium name="EnsemblPlants"/>
        </authorList>
    </citation>
    <scope>IDENTIFICATION</scope>
</reference>
<dbReference type="EnsemblPlants" id="MELO3C028623.2.1">
    <property type="protein sequence ID" value="MELO3C028623.2.1"/>
    <property type="gene ID" value="MELO3C028623.2"/>
</dbReference>
<dbReference type="Gramene" id="MELO3C028623.2.1">
    <property type="protein sequence ID" value="MELO3C028623.2.1"/>
    <property type="gene ID" value="MELO3C028623.2"/>
</dbReference>
<name>A0A9I9E4F9_CUCME</name>
<dbReference type="AlphaFoldDB" id="A0A9I9E4F9"/>
<accession>A0A9I9E4F9</accession>